<name>A0A0F9KRC6_9ZZZZ</name>
<sequence>MNMMPTHTIRVGTNHALAVLRASEMHPPMASETLRMDSAESVHLSGWAHGREYITGG</sequence>
<gene>
    <name evidence="1" type="ORF">LCGC14_1602710</name>
</gene>
<dbReference type="EMBL" id="LAZR01012876">
    <property type="protein sequence ID" value="KKM24668.1"/>
    <property type="molecule type" value="Genomic_DNA"/>
</dbReference>
<accession>A0A0F9KRC6</accession>
<evidence type="ECO:0000313" key="1">
    <source>
        <dbReference type="EMBL" id="KKM24668.1"/>
    </source>
</evidence>
<organism evidence="1">
    <name type="scientific">marine sediment metagenome</name>
    <dbReference type="NCBI Taxonomy" id="412755"/>
    <lineage>
        <taxon>unclassified sequences</taxon>
        <taxon>metagenomes</taxon>
        <taxon>ecological metagenomes</taxon>
    </lineage>
</organism>
<protein>
    <submittedName>
        <fullName evidence="1">Uncharacterized protein</fullName>
    </submittedName>
</protein>
<dbReference type="AlphaFoldDB" id="A0A0F9KRC6"/>
<proteinExistence type="predicted"/>
<comment type="caution">
    <text evidence="1">The sequence shown here is derived from an EMBL/GenBank/DDBJ whole genome shotgun (WGS) entry which is preliminary data.</text>
</comment>
<reference evidence="1" key="1">
    <citation type="journal article" date="2015" name="Nature">
        <title>Complex archaea that bridge the gap between prokaryotes and eukaryotes.</title>
        <authorList>
            <person name="Spang A."/>
            <person name="Saw J.H."/>
            <person name="Jorgensen S.L."/>
            <person name="Zaremba-Niedzwiedzka K."/>
            <person name="Martijn J."/>
            <person name="Lind A.E."/>
            <person name="van Eijk R."/>
            <person name="Schleper C."/>
            <person name="Guy L."/>
            <person name="Ettema T.J."/>
        </authorList>
    </citation>
    <scope>NUCLEOTIDE SEQUENCE</scope>
</reference>
<feature type="non-terminal residue" evidence="1">
    <location>
        <position position="57"/>
    </location>
</feature>